<dbReference type="Proteomes" id="UP000092462">
    <property type="component" value="Unassembled WGS sequence"/>
</dbReference>
<dbReference type="EnsemblMetazoa" id="PPAI005677-RA">
    <property type="protein sequence ID" value="PPAI005677-PA"/>
    <property type="gene ID" value="PPAI005677"/>
</dbReference>
<accession>A0A1B0FY59</accession>
<dbReference type="AlphaFoldDB" id="A0A1B0FY59"/>
<evidence type="ECO:0000313" key="2">
    <source>
        <dbReference type="Proteomes" id="UP000092462"/>
    </source>
</evidence>
<keyword evidence="2" id="KW-1185">Reference proteome</keyword>
<dbReference type="VEuPathDB" id="VectorBase:PPAI005677"/>
<sequence>MCRCLQSIWEDFYWHCIEEKFCYDESIGE</sequence>
<reference evidence="1" key="1">
    <citation type="submission" date="2022-08" db="UniProtKB">
        <authorList>
            <consortium name="EnsemblMetazoa"/>
        </authorList>
    </citation>
    <scope>IDENTIFICATION</scope>
    <source>
        <strain evidence="1">Israel</strain>
    </source>
</reference>
<name>A0A1B0FY59_PHLPP</name>
<proteinExistence type="predicted"/>
<evidence type="ECO:0000313" key="1">
    <source>
        <dbReference type="EnsemblMetazoa" id="PPAI005677-PA"/>
    </source>
</evidence>
<organism evidence="1 2">
    <name type="scientific">Phlebotomus papatasi</name>
    <name type="common">Sandfly</name>
    <dbReference type="NCBI Taxonomy" id="29031"/>
    <lineage>
        <taxon>Eukaryota</taxon>
        <taxon>Metazoa</taxon>
        <taxon>Ecdysozoa</taxon>
        <taxon>Arthropoda</taxon>
        <taxon>Hexapoda</taxon>
        <taxon>Insecta</taxon>
        <taxon>Pterygota</taxon>
        <taxon>Neoptera</taxon>
        <taxon>Endopterygota</taxon>
        <taxon>Diptera</taxon>
        <taxon>Nematocera</taxon>
        <taxon>Psychodoidea</taxon>
        <taxon>Psychodidae</taxon>
        <taxon>Phlebotomus</taxon>
        <taxon>Phlebotomus</taxon>
    </lineage>
</organism>
<dbReference type="EMBL" id="AJVK01031258">
    <property type="status" value="NOT_ANNOTATED_CDS"/>
    <property type="molecule type" value="Genomic_DNA"/>
</dbReference>
<protein>
    <submittedName>
        <fullName evidence="1">Uncharacterized protein</fullName>
    </submittedName>
</protein>